<gene>
    <name evidence="1" type="ORF">G4D63_15280</name>
</gene>
<name>A0A6M0QDC8_9BACI</name>
<organism evidence="1 2">
    <name type="scientific">Bacillus mesophilus</name>
    <dbReference type="NCBI Taxonomy" id="1808955"/>
    <lineage>
        <taxon>Bacteria</taxon>
        <taxon>Bacillati</taxon>
        <taxon>Bacillota</taxon>
        <taxon>Bacilli</taxon>
        <taxon>Bacillales</taxon>
        <taxon>Bacillaceae</taxon>
        <taxon>Bacillus</taxon>
    </lineage>
</organism>
<dbReference type="Proteomes" id="UP000481043">
    <property type="component" value="Unassembled WGS sequence"/>
</dbReference>
<accession>A0A6M0QDC8</accession>
<comment type="caution">
    <text evidence="1">The sequence shown here is derived from an EMBL/GenBank/DDBJ whole genome shotgun (WGS) entry which is preliminary data.</text>
</comment>
<dbReference type="EMBL" id="JAAIWM010000005">
    <property type="protein sequence ID" value="NEY73098.1"/>
    <property type="molecule type" value="Genomic_DNA"/>
</dbReference>
<dbReference type="RefSeq" id="WP_163180559.1">
    <property type="nucleotide sequence ID" value="NZ_JAAIWM010000005.1"/>
</dbReference>
<keyword evidence="2" id="KW-1185">Reference proteome</keyword>
<sequence length="89" mass="10664">MLKRDHSLLLKRFEIYINNQEHNKLLIEVLIMKKNMQVDYNQYYKATLVGKGDIEKIKASDFLHYFSDLIIKHSHQLEINLRSKSEESN</sequence>
<evidence type="ECO:0000313" key="1">
    <source>
        <dbReference type="EMBL" id="NEY73098.1"/>
    </source>
</evidence>
<evidence type="ECO:0000313" key="2">
    <source>
        <dbReference type="Proteomes" id="UP000481043"/>
    </source>
</evidence>
<protein>
    <submittedName>
        <fullName evidence="1">Uncharacterized protein</fullName>
    </submittedName>
</protein>
<proteinExistence type="predicted"/>
<dbReference type="AlphaFoldDB" id="A0A6M0QDC8"/>
<reference evidence="1 2" key="1">
    <citation type="submission" date="2020-02" db="EMBL/GenBank/DDBJ databases">
        <title>Bacillus aquiflavi sp. nov., isolated from yellow water of strong flavor Chinese baijiu in Yibin region of China.</title>
        <authorList>
            <person name="Xie J."/>
        </authorList>
    </citation>
    <scope>NUCLEOTIDE SEQUENCE [LARGE SCALE GENOMIC DNA]</scope>
    <source>
        <strain evidence="1 2">SA4</strain>
    </source>
</reference>